<feature type="chain" id="PRO_5046888703" evidence="1">
    <location>
        <begin position="23"/>
        <end position="456"/>
    </location>
</feature>
<dbReference type="EMBL" id="BNAG01000001">
    <property type="protein sequence ID" value="GHE56395.1"/>
    <property type="molecule type" value="Genomic_DNA"/>
</dbReference>
<name>A0ABQ3I5J4_9BACT</name>
<evidence type="ECO:0000313" key="3">
    <source>
        <dbReference type="EMBL" id="GHE56395.1"/>
    </source>
</evidence>
<organism evidence="3 4">
    <name type="scientific">Roseivirga thermotolerans</name>
    <dbReference type="NCBI Taxonomy" id="1758176"/>
    <lineage>
        <taxon>Bacteria</taxon>
        <taxon>Pseudomonadati</taxon>
        <taxon>Bacteroidota</taxon>
        <taxon>Cytophagia</taxon>
        <taxon>Cytophagales</taxon>
        <taxon>Roseivirgaceae</taxon>
        <taxon>Roseivirga</taxon>
    </lineage>
</organism>
<keyword evidence="1" id="KW-0732">Signal</keyword>
<protein>
    <submittedName>
        <fullName evidence="3">Amidohydrolase</fullName>
    </submittedName>
</protein>
<dbReference type="PANTHER" id="PTHR43135">
    <property type="entry name" value="ALPHA-D-RIBOSE 1-METHYLPHOSPHONATE 5-TRIPHOSPHATE DIPHOSPHATASE"/>
    <property type="match status" value="1"/>
</dbReference>
<dbReference type="PANTHER" id="PTHR43135:SF3">
    <property type="entry name" value="ALPHA-D-RIBOSE 1-METHYLPHOSPHONATE 5-TRIPHOSPHATE DIPHOSPHATASE"/>
    <property type="match status" value="1"/>
</dbReference>
<keyword evidence="4" id="KW-1185">Reference proteome</keyword>
<dbReference type="InterPro" id="IPR011059">
    <property type="entry name" value="Metal-dep_hydrolase_composite"/>
</dbReference>
<dbReference type="SUPFAM" id="SSF51338">
    <property type="entry name" value="Composite domain of metallo-dependent hydrolases"/>
    <property type="match status" value="1"/>
</dbReference>
<feature type="domain" description="Amidohydrolase-related" evidence="2">
    <location>
        <begin position="80"/>
        <end position="438"/>
    </location>
</feature>
<dbReference type="InterPro" id="IPR051781">
    <property type="entry name" value="Metallo-dep_Hydrolase"/>
</dbReference>
<dbReference type="RefSeq" id="WP_189628999.1">
    <property type="nucleotide sequence ID" value="NZ_BNAG01000001.1"/>
</dbReference>
<dbReference type="InterPro" id="IPR006680">
    <property type="entry name" value="Amidohydro-rel"/>
</dbReference>
<comment type="caution">
    <text evidence="3">The sequence shown here is derived from an EMBL/GenBank/DDBJ whole genome shotgun (WGS) entry which is preliminary data.</text>
</comment>
<accession>A0ABQ3I5J4</accession>
<dbReference type="Proteomes" id="UP000658258">
    <property type="component" value="Unassembled WGS sequence"/>
</dbReference>
<dbReference type="Gene3D" id="3.20.20.140">
    <property type="entry name" value="Metal-dependent hydrolases"/>
    <property type="match status" value="1"/>
</dbReference>
<gene>
    <name evidence="3" type="ORF">GCM10011340_09140</name>
</gene>
<reference evidence="4" key="1">
    <citation type="journal article" date="2019" name="Int. J. Syst. Evol. Microbiol.">
        <title>The Global Catalogue of Microorganisms (GCM) 10K type strain sequencing project: providing services to taxonomists for standard genome sequencing and annotation.</title>
        <authorList>
            <consortium name="The Broad Institute Genomics Platform"/>
            <consortium name="The Broad Institute Genome Sequencing Center for Infectious Disease"/>
            <person name="Wu L."/>
            <person name="Ma J."/>
        </authorList>
    </citation>
    <scope>NUCLEOTIDE SEQUENCE [LARGE SCALE GENOMIC DNA]</scope>
    <source>
        <strain evidence="4">CGMCC 1.15111</strain>
    </source>
</reference>
<proteinExistence type="predicted"/>
<feature type="signal peptide" evidence="1">
    <location>
        <begin position="1"/>
        <end position="22"/>
    </location>
</feature>
<evidence type="ECO:0000259" key="2">
    <source>
        <dbReference type="Pfam" id="PF01979"/>
    </source>
</evidence>
<dbReference type="Pfam" id="PF01979">
    <property type="entry name" value="Amidohydro_1"/>
    <property type="match status" value="1"/>
</dbReference>
<dbReference type="Gene3D" id="2.30.40.10">
    <property type="entry name" value="Urease, subunit C, domain 1"/>
    <property type="match status" value="1"/>
</dbReference>
<dbReference type="SUPFAM" id="SSF51556">
    <property type="entry name" value="Metallo-dependent hydrolases"/>
    <property type="match status" value="1"/>
</dbReference>
<evidence type="ECO:0000313" key="4">
    <source>
        <dbReference type="Proteomes" id="UP000658258"/>
    </source>
</evidence>
<evidence type="ECO:0000256" key="1">
    <source>
        <dbReference type="SAM" id="SignalP"/>
    </source>
</evidence>
<dbReference type="InterPro" id="IPR032466">
    <property type="entry name" value="Metal_Hydrolase"/>
</dbReference>
<sequence>MKKLFLSLALLLLGMLPTSCQNAPEADFAFTNVNIVDVEGGQILANQTVFIKDGKISLIVPSNEARLANTQTVRPGEGGYLMPGLAEMHAHIPGNQNMRLLEETLFLYLSNGITTIRGMLGQPYHLELKEKVATGEILGPRIYTSGPSLNGNSVTSVQQAEQMVRDQKKAGYDFMKLHPGLTLENFNAIVKTAKEVNMPFAGHVSIDVGIRNTLKAQYASIDHVDGYIEGLVPSSIRVNPNANGFFGLNFTKIADENLLDELVQLTVENEVWIVPTQAMMERWVGPEAPETLAQETEMKYMSPSTVDNWVRTKKQIIESPAYDAEQALQFNTLRRKIIQKLHAAGVGILLGSDAPQVFNVPGFSIQLELDAMVRSGMSPLEAIRAGTLNPALFFKAPHEFGAIKEGASADLILVRKNPLDNIAHLQDRAGVMVRGKWLSRQEIDNRLKEIAKNYGH</sequence>